<name>A0ABD3HVT2_9MARC</name>
<gene>
    <name evidence="2" type="ORF">R1sor_009639</name>
</gene>
<reference evidence="2 3" key="1">
    <citation type="submission" date="2024-09" db="EMBL/GenBank/DDBJ databases">
        <title>Chromosome-scale assembly of Riccia sorocarpa.</title>
        <authorList>
            <person name="Paukszto L."/>
        </authorList>
    </citation>
    <scope>NUCLEOTIDE SEQUENCE [LARGE SCALE GENOMIC DNA]</scope>
    <source>
        <strain evidence="2">LP-2024</strain>
        <tissue evidence="2">Aerial parts of the thallus</tissue>
    </source>
</reference>
<dbReference type="EMBL" id="JBJQOH010000002">
    <property type="protein sequence ID" value="KAL3695563.1"/>
    <property type="molecule type" value="Genomic_DNA"/>
</dbReference>
<evidence type="ECO:0000256" key="1">
    <source>
        <dbReference type="SAM" id="MobiDB-lite"/>
    </source>
</evidence>
<feature type="region of interest" description="Disordered" evidence="1">
    <location>
        <begin position="1"/>
        <end position="79"/>
    </location>
</feature>
<organism evidence="2 3">
    <name type="scientific">Riccia sorocarpa</name>
    <dbReference type="NCBI Taxonomy" id="122646"/>
    <lineage>
        <taxon>Eukaryota</taxon>
        <taxon>Viridiplantae</taxon>
        <taxon>Streptophyta</taxon>
        <taxon>Embryophyta</taxon>
        <taxon>Marchantiophyta</taxon>
        <taxon>Marchantiopsida</taxon>
        <taxon>Marchantiidae</taxon>
        <taxon>Marchantiales</taxon>
        <taxon>Ricciaceae</taxon>
        <taxon>Riccia</taxon>
    </lineage>
</organism>
<feature type="compositionally biased region" description="Acidic residues" evidence="1">
    <location>
        <begin position="24"/>
        <end position="35"/>
    </location>
</feature>
<accession>A0ABD3HVT2</accession>
<evidence type="ECO:0000313" key="3">
    <source>
        <dbReference type="Proteomes" id="UP001633002"/>
    </source>
</evidence>
<comment type="caution">
    <text evidence="2">The sequence shown here is derived from an EMBL/GenBank/DDBJ whole genome shotgun (WGS) entry which is preliminary data.</text>
</comment>
<dbReference type="Proteomes" id="UP001633002">
    <property type="component" value="Unassembled WGS sequence"/>
</dbReference>
<keyword evidence="3" id="KW-1185">Reference proteome</keyword>
<sequence>MDMEIRQVQLEAQRRKAKGKTQEQNEEESESEEEEGGSKFWRTSMGGHKDGEQSQGESKGRAGRIIHPNLNVIEQRGAG</sequence>
<protein>
    <submittedName>
        <fullName evidence="2">Uncharacterized protein</fullName>
    </submittedName>
</protein>
<dbReference type="AlphaFoldDB" id="A0ABD3HVT2"/>
<proteinExistence type="predicted"/>
<evidence type="ECO:0000313" key="2">
    <source>
        <dbReference type="EMBL" id="KAL3695563.1"/>
    </source>
</evidence>